<organism evidence="4 5">
    <name type="scientific">Klebsormidium nitens</name>
    <name type="common">Green alga</name>
    <name type="synonym">Ulothrix nitens</name>
    <dbReference type="NCBI Taxonomy" id="105231"/>
    <lineage>
        <taxon>Eukaryota</taxon>
        <taxon>Viridiplantae</taxon>
        <taxon>Streptophyta</taxon>
        <taxon>Klebsormidiophyceae</taxon>
        <taxon>Klebsormidiales</taxon>
        <taxon>Klebsormidiaceae</taxon>
        <taxon>Klebsormidium</taxon>
    </lineage>
</organism>
<evidence type="ECO:0000313" key="5">
    <source>
        <dbReference type="Proteomes" id="UP000054558"/>
    </source>
</evidence>
<dbReference type="EMBL" id="DF236997">
    <property type="protein sequence ID" value="GAQ80159.1"/>
    <property type="molecule type" value="Genomic_DNA"/>
</dbReference>
<sequence length="561" mass="61502">MAGDKVSIPQLCGENWSTWKAKFRGLLAYKGWLCALEEPESVEGKKVSSQARGLMLIHTEDAYMKLIEGEPTAGKASKKLEDNFEKRSNARMIQLRRKLTGLRLTKGKAVAEYLGEFRELKIDLEAAGQTVSDRELAVHALEGLPEEYATVVEFLELGEEELTLDEIQPKLMQREQKLKLRAEAGSLKGTSGGDEAVAYVAKHRGYSSSEKGRGSSNELGRSSEVRGGSSNPPTCFCCGNVGHMKAKCSLRDAECRKCGKRGHTAVVCRHSARASGRAEEREFAGNTKGVAFTAWGDDEDVRNGVWIVDSGSTQHVTADRSQFTSYRELVRDEKIVGICGIKLYGYFLARGPVKGNRVCATAKRPVRAESVVKKTVKVVEIDLDESDDENEGVEREWETFVGADEVPRTCSQKLPKGAEFETAREGDAHAPATNRGRVARTVSKKGQSGPIVETMRAIVEVSEEIGEGKESPETAVESKPAGVEQATEKPVVESQELGRYPARVRREPAEWYRANVKAVGAEEPEHGVEKTSPEKSGDGHSEGVWVTPKAKKTARKRSMTS</sequence>
<feature type="region of interest" description="Disordered" evidence="2">
    <location>
        <begin position="207"/>
        <end position="230"/>
    </location>
</feature>
<feature type="compositionally biased region" description="Polar residues" evidence="2">
    <location>
        <begin position="207"/>
        <end position="220"/>
    </location>
</feature>
<dbReference type="Pfam" id="PF14223">
    <property type="entry name" value="Retrotran_gag_2"/>
    <property type="match status" value="1"/>
</dbReference>
<dbReference type="PANTHER" id="PTHR47481:SF31">
    <property type="entry name" value="OS01G0873500 PROTEIN"/>
    <property type="match status" value="1"/>
</dbReference>
<dbReference type="AlphaFoldDB" id="A0A1Y1HSJ8"/>
<feature type="compositionally biased region" description="Basic residues" evidence="2">
    <location>
        <begin position="549"/>
        <end position="561"/>
    </location>
</feature>
<dbReference type="Proteomes" id="UP000054558">
    <property type="component" value="Unassembled WGS sequence"/>
</dbReference>
<dbReference type="SUPFAM" id="SSF57756">
    <property type="entry name" value="Retrovirus zinc finger-like domains"/>
    <property type="match status" value="1"/>
</dbReference>
<keyword evidence="1" id="KW-0863">Zinc-finger</keyword>
<accession>A0A1Y1HSJ8</accession>
<evidence type="ECO:0000256" key="2">
    <source>
        <dbReference type="SAM" id="MobiDB-lite"/>
    </source>
</evidence>
<evidence type="ECO:0000259" key="3">
    <source>
        <dbReference type="PROSITE" id="PS50158"/>
    </source>
</evidence>
<feature type="region of interest" description="Disordered" evidence="2">
    <location>
        <begin position="517"/>
        <end position="561"/>
    </location>
</feature>
<dbReference type="GO" id="GO:0003676">
    <property type="term" value="F:nucleic acid binding"/>
    <property type="evidence" value="ECO:0007669"/>
    <property type="project" value="InterPro"/>
</dbReference>
<dbReference type="OMA" id="ICHPQGH"/>
<dbReference type="OrthoDB" id="5920561at2759"/>
<proteinExistence type="predicted"/>
<reference evidence="4 5" key="1">
    <citation type="journal article" date="2014" name="Nat. Commun.">
        <title>Klebsormidium flaccidum genome reveals primary factors for plant terrestrial adaptation.</title>
        <authorList>
            <person name="Hori K."/>
            <person name="Maruyama F."/>
            <person name="Fujisawa T."/>
            <person name="Togashi T."/>
            <person name="Yamamoto N."/>
            <person name="Seo M."/>
            <person name="Sato S."/>
            <person name="Yamada T."/>
            <person name="Mori H."/>
            <person name="Tajima N."/>
            <person name="Moriyama T."/>
            <person name="Ikeuchi M."/>
            <person name="Watanabe M."/>
            <person name="Wada H."/>
            <person name="Kobayashi K."/>
            <person name="Saito M."/>
            <person name="Masuda T."/>
            <person name="Sasaki-Sekimoto Y."/>
            <person name="Mashiguchi K."/>
            <person name="Awai K."/>
            <person name="Shimojima M."/>
            <person name="Masuda S."/>
            <person name="Iwai M."/>
            <person name="Nobusawa T."/>
            <person name="Narise T."/>
            <person name="Kondo S."/>
            <person name="Saito H."/>
            <person name="Sato R."/>
            <person name="Murakawa M."/>
            <person name="Ihara Y."/>
            <person name="Oshima-Yamada Y."/>
            <person name="Ohtaka K."/>
            <person name="Satoh M."/>
            <person name="Sonobe K."/>
            <person name="Ishii M."/>
            <person name="Ohtani R."/>
            <person name="Kanamori-Sato M."/>
            <person name="Honoki R."/>
            <person name="Miyazaki D."/>
            <person name="Mochizuki H."/>
            <person name="Umetsu J."/>
            <person name="Higashi K."/>
            <person name="Shibata D."/>
            <person name="Kamiya Y."/>
            <person name="Sato N."/>
            <person name="Nakamura Y."/>
            <person name="Tabata S."/>
            <person name="Ida S."/>
            <person name="Kurokawa K."/>
            <person name="Ohta H."/>
        </authorList>
    </citation>
    <scope>NUCLEOTIDE SEQUENCE [LARGE SCALE GENOMIC DNA]</scope>
    <source>
        <strain evidence="4 5">NIES-2285</strain>
    </source>
</reference>
<evidence type="ECO:0000256" key="1">
    <source>
        <dbReference type="PROSITE-ProRule" id="PRU00047"/>
    </source>
</evidence>
<dbReference type="Gene3D" id="4.10.60.10">
    <property type="entry name" value="Zinc finger, CCHC-type"/>
    <property type="match status" value="1"/>
</dbReference>
<dbReference type="PROSITE" id="PS50158">
    <property type="entry name" value="ZF_CCHC"/>
    <property type="match status" value="2"/>
</dbReference>
<gene>
    <name evidence="4" type="ORF">KFL_000480010</name>
</gene>
<evidence type="ECO:0000313" key="4">
    <source>
        <dbReference type="EMBL" id="GAQ80159.1"/>
    </source>
</evidence>
<dbReference type="SMART" id="SM00343">
    <property type="entry name" value="ZnF_C2HC"/>
    <property type="match status" value="2"/>
</dbReference>
<keyword evidence="1" id="KW-0862">Zinc</keyword>
<dbReference type="PANTHER" id="PTHR47481">
    <property type="match status" value="1"/>
</dbReference>
<protein>
    <recommendedName>
        <fullName evidence="3">CCHC-type domain-containing protein</fullName>
    </recommendedName>
</protein>
<dbReference type="STRING" id="105231.A0A1Y1HSJ8"/>
<feature type="compositionally biased region" description="Basic and acidic residues" evidence="2">
    <location>
        <begin position="523"/>
        <end position="541"/>
    </location>
</feature>
<feature type="compositionally biased region" description="Basic and acidic residues" evidence="2">
    <location>
        <begin position="418"/>
        <end position="428"/>
    </location>
</feature>
<feature type="region of interest" description="Disordered" evidence="2">
    <location>
        <begin position="464"/>
        <end position="500"/>
    </location>
</feature>
<dbReference type="GO" id="GO:0008270">
    <property type="term" value="F:zinc ion binding"/>
    <property type="evidence" value="ECO:0007669"/>
    <property type="project" value="UniProtKB-KW"/>
</dbReference>
<keyword evidence="1" id="KW-0479">Metal-binding</keyword>
<dbReference type="InterPro" id="IPR001878">
    <property type="entry name" value="Znf_CCHC"/>
</dbReference>
<feature type="domain" description="CCHC-type" evidence="3">
    <location>
        <begin position="235"/>
        <end position="248"/>
    </location>
</feature>
<dbReference type="InterPro" id="IPR036875">
    <property type="entry name" value="Znf_CCHC_sf"/>
</dbReference>
<feature type="region of interest" description="Disordered" evidence="2">
    <location>
        <begin position="418"/>
        <end position="448"/>
    </location>
</feature>
<keyword evidence="5" id="KW-1185">Reference proteome</keyword>
<name>A0A1Y1HSJ8_KLENI</name>
<feature type="domain" description="CCHC-type" evidence="3">
    <location>
        <begin position="255"/>
        <end position="269"/>
    </location>
</feature>